<proteinExistence type="predicted"/>
<sequence>MLDDIHNAMAVFKAANVKELILDLRYNGGGDSRATTLLANYIAPASAEGKLVARREHNDRYSSNDADPSSQTIITRMSGSLDLDRLFILTTKGSASASEVILNGLKPLMNVVHIGSTTYGKPNGMYVLPYPEGNYDNPLYVFLPICFFTVNSTGYGHYVDGLVPDHYRPDDLYHDFGINDDWVNAVMNYITKGSFPALPPKPGSAFEALPSYRITTPEDQENYGTYKVELRDQKPLRSR</sequence>
<organism evidence="3">
    <name type="scientific">bioreactor metagenome</name>
    <dbReference type="NCBI Taxonomy" id="1076179"/>
    <lineage>
        <taxon>unclassified sequences</taxon>
        <taxon>metagenomes</taxon>
        <taxon>ecological metagenomes</taxon>
    </lineage>
</organism>
<comment type="caution">
    <text evidence="3">The sequence shown here is derived from an EMBL/GenBank/DDBJ whole genome shotgun (WGS) entry which is preliminary data.</text>
</comment>
<feature type="domain" description="Tail specific protease" evidence="2">
    <location>
        <begin position="3"/>
        <end position="133"/>
    </location>
</feature>
<dbReference type="Gene3D" id="3.90.226.10">
    <property type="entry name" value="2-enoyl-CoA Hydratase, Chain A, domain 1"/>
    <property type="match status" value="1"/>
</dbReference>
<evidence type="ECO:0000313" key="3">
    <source>
        <dbReference type="EMBL" id="MPM54192.1"/>
    </source>
</evidence>
<evidence type="ECO:0000259" key="2">
    <source>
        <dbReference type="Pfam" id="PF03572"/>
    </source>
</evidence>
<dbReference type="GO" id="GO:0006508">
    <property type="term" value="P:proteolysis"/>
    <property type="evidence" value="ECO:0007669"/>
    <property type="project" value="InterPro"/>
</dbReference>
<dbReference type="AlphaFoldDB" id="A0A645ALS6"/>
<dbReference type="PANTHER" id="PTHR32060">
    <property type="entry name" value="TAIL-SPECIFIC PROTEASE"/>
    <property type="match status" value="1"/>
</dbReference>
<evidence type="ECO:0000256" key="1">
    <source>
        <dbReference type="SAM" id="MobiDB-lite"/>
    </source>
</evidence>
<dbReference type="GO" id="GO:0007165">
    <property type="term" value="P:signal transduction"/>
    <property type="evidence" value="ECO:0007669"/>
    <property type="project" value="TreeGrafter"/>
</dbReference>
<gene>
    <name evidence="3" type="ORF">SDC9_100966</name>
</gene>
<dbReference type="GO" id="GO:0004175">
    <property type="term" value="F:endopeptidase activity"/>
    <property type="evidence" value="ECO:0007669"/>
    <property type="project" value="TreeGrafter"/>
</dbReference>
<reference evidence="3" key="1">
    <citation type="submission" date="2019-08" db="EMBL/GenBank/DDBJ databases">
        <authorList>
            <person name="Kucharzyk K."/>
            <person name="Murdoch R.W."/>
            <person name="Higgins S."/>
            <person name="Loffler F."/>
        </authorList>
    </citation>
    <scope>NUCLEOTIDE SEQUENCE</scope>
</reference>
<dbReference type="PANTHER" id="PTHR32060:SF30">
    <property type="entry name" value="CARBOXY-TERMINAL PROCESSING PROTEASE CTPA"/>
    <property type="match status" value="1"/>
</dbReference>
<dbReference type="SUPFAM" id="SSF52096">
    <property type="entry name" value="ClpP/crotonase"/>
    <property type="match status" value="1"/>
</dbReference>
<dbReference type="GO" id="GO:0008236">
    <property type="term" value="F:serine-type peptidase activity"/>
    <property type="evidence" value="ECO:0007669"/>
    <property type="project" value="InterPro"/>
</dbReference>
<dbReference type="Pfam" id="PF03572">
    <property type="entry name" value="Peptidase_S41"/>
    <property type="match status" value="1"/>
</dbReference>
<feature type="region of interest" description="Disordered" evidence="1">
    <location>
        <begin position="218"/>
        <end position="239"/>
    </location>
</feature>
<dbReference type="InterPro" id="IPR029045">
    <property type="entry name" value="ClpP/crotonase-like_dom_sf"/>
</dbReference>
<accession>A0A645ALS6</accession>
<dbReference type="InterPro" id="IPR005151">
    <property type="entry name" value="Tail-specific_protease"/>
</dbReference>
<name>A0A645ALS6_9ZZZZ</name>
<dbReference type="EMBL" id="VSSQ01014692">
    <property type="protein sequence ID" value="MPM54192.1"/>
    <property type="molecule type" value="Genomic_DNA"/>
</dbReference>
<dbReference type="CDD" id="cd07561">
    <property type="entry name" value="Peptidase_S41_CPP_like"/>
    <property type="match status" value="1"/>
</dbReference>
<feature type="compositionally biased region" description="Basic and acidic residues" evidence="1">
    <location>
        <begin position="228"/>
        <end position="239"/>
    </location>
</feature>
<dbReference type="GO" id="GO:0030288">
    <property type="term" value="C:outer membrane-bounded periplasmic space"/>
    <property type="evidence" value="ECO:0007669"/>
    <property type="project" value="TreeGrafter"/>
</dbReference>
<protein>
    <recommendedName>
        <fullName evidence="2">Tail specific protease domain-containing protein</fullName>
    </recommendedName>
</protein>